<proteinExistence type="predicted"/>
<keyword evidence="1 2" id="KW-0597">Phosphoprotein</keyword>
<dbReference type="EMBL" id="BMOC01000006">
    <property type="protein sequence ID" value="GGJ04241.1"/>
    <property type="molecule type" value="Genomic_DNA"/>
</dbReference>
<dbReference type="Proteomes" id="UP000653099">
    <property type="component" value="Unassembled WGS sequence"/>
</dbReference>
<feature type="coiled-coil region" evidence="3">
    <location>
        <begin position="152"/>
        <end position="186"/>
    </location>
</feature>
<gene>
    <name evidence="5" type="ORF">GCM10008995_12540</name>
</gene>
<dbReference type="PROSITE" id="PS50110">
    <property type="entry name" value="RESPONSE_REGULATORY"/>
    <property type="match status" value="1"/>
</dbReference>
<dbReference type="CDD" id="cd17574">
    <property type="entry name" value="REC_OmpR"/>
    <property type="match status" value="1"/>
</dbReference>
<accession>A0A830EMU1</accession>
<evidence type="ECO:0000313" key="5">
    <source>
        <dbReference type="EMBL" id="GGJ04241.1"/>
    </source>
</evidence>
<keyword evidence="3" id="KW-0175">Coiled coil</keyword>
<organism evidence="5 6">
    <name type="scientific">Halobellus salinus</name>
    <dbReference type="NCBI Taxonomy" id="931585"/>
    <lineage>
        <taxon>Archaea</taxon>
        <taxon>Methanobacteriati</taxon>
        <taxon>Methanobacteriota</taxon>
        <taxon>Stenosarchaea group</taxon>
        <taxon>Halobacteria</taxon>
        <taxon>Halobacteriales</taxon>
        <taxon>Haloferacaceae</taxon>
        <taxon>Halobellus</taxon>
    </lineage>
</organism>
<feature type="modified residue" description="4-aspartylphosphate" evidence="2">
    <location>
        <position position="60"/>
    </location>
</feature>
<dbReference type="Pfam" id="PF08663">
    <property type="entry name" value="HalX"/>
    <property type="match status" value="1"/>
</dbReference>
<reference evidence="5" key="2">
    <citation type="submission" date="2020-09" db="EMBL/GenBank/DDBJ databases">
        <authorList>
            <person name="Sun Q."/>
            <person name="Ohkuma M."/>
        </authorList>
    </citation>
    <scope>NUCLEOTIDE SEQUENCE</scope>
    <source>
        <strain evidence="5">JCM 14359</strain>
    </source>
</reference>
<feature type="domain" description="Response regulatory" evidence="4">
    <location>
        <begin position="12"/>
        <end position="122"/>
    </location>
</feature>
<keyword evidence="6" id="KW-1185">Reference proteome</keyword>
<dbReference type="SUPFAM" id="SSF52172">
    <property type="entry name" value="CheY-like"/>
    <property type="match status" value="1"/>
</dbReference>
<evidence type="ECO:0000313" key="6">
    <source>
        <dbReference type="Proteomes" id="UP000653099"/>
    </source>
</evidence>
<keyword evidence="5" id="KW-0238">DNA-binding</keyword>
<dbReference type="InterPro" id="IPR050595">
    <property type="entry name" value="Bact_response_regulator"/>
</dbReference>
<dbReference type="Pfam" id="PF00072">
    <property type="entry name" value="Response_reg"/>
    <property type="match status" value="1"/>
</dbReference>
<evidence type="ECO:0000256" key="1">
    <source>
        <dbReference type="ARBA" id="ARBA00022553"/>
    </source>
</evidence>
<comment type="caution">
    <text evidence="5">The sequence shown here is derived from an EMBL/GenBank/DDBJ whole genome shotgun (WGS) entry which is preliminary data.</text>
</comment>
<dbReference type="InterPro" id="IPR013971">
    <property type="entry name" value="HalX_domain"/>
</dbReference>
<dbReference type="PANTHER" id="PTHR44591:SF3">
    <property type="entry name" value="RESPONSE REGULATORY DOMAIN-CONTAINING PROTEIN"/>
    <property type="match status" value="1"/>
</dbReference>
<dbReference type="GO" id="GO:0003677">
    <property type="term" value="F:DNA binding"/>
    <property type="evidence" value="ECO:0007669"/>
    <property type="project" value="UniProtKB-KW"/>
</dbReference>
<protein>
    <submittedName>
        <fullName evidence="5">DNA-binding protein</fullName>
    </submittedName>
</protein>
<sequence length="203" mass="23141">MRKRERMNRSSTVLIVDDQQDLADLFGIWLQEQFEVYVAYSGEDALEIFAEESIDIVLLDRQMPGLSGTDVLHSIRENGDAQQVIMVTAVQPTEELASIAVDEYLLKPTDRTTLLQAVEAAELVLTYEDSLTEFLSLTARKATLEANLDRTALAKDDRYSNLLRKIRELEKDADTALQRLETEYQVDMLVRDQRIGSRTVEQL</sequence>
<dbReference type="AlphaFoldDB" id="A0A830EMU1"/>
<evidence type="ECO:0000259" key="4">
    <source>
        <dbReference type="PROSITE" id="PS50110"/>
    </source>
</evidence>
<name>A0A830EMU1_9EURY</name>
<dbReference type="GO" id="GO:0000160">
    <property type="term" value="P:phosphorelay signal transduction system"/>
    <property type="evidence" value="ECO:0007669"/>
    <property type="project" value="InterPro"/>
</dbReference>
<reference evidence="5" key="1">
    <citation type="journal article" date="2014" name="Int. J. Syst. Evol. Microbiol.">
        <title>Complete genome sequence of Corynebacterium casei LMG S-19264T (=DSM 44701T), isolated from a smear-ripened cheese.</title>
        <authorList>
            <consortium name="US DOE Joint Genome Institute (JGI-PGF)"/>
            <person name="Walter F."/>
            <person name="Albersmeier A."/>
            <person name="Kalinowski J."/>
            <person name="Ruckert C."/>
        </authorList>
    </citation>
    <scope>NUCLEOTIDE SEQUENCE</scope>
    <source>
        <strain evidence="5">JCM 14359</strain>
    </source>
</reference>
<dbReference type="PANTHER" id="PTHR44591">
    <property type="entry name" value="STRESS RESPONSE REGULATOR PROTEIN 1"/>
    <property type="match status" value="1"/>
</dbReference>
<evidence type="ECO:0000256" key="2">
    <source>
        <dbReference type="PROSITE-ProRule" id="PRU00169"/>
    </source>
</evidence>
<dbReference type="SMART" id="SM00448">
    <property type="entry name" value="REC"/>
    <property type="match status" value="1"/>
</dbReference>
<evidence type="ECO:0000256" key="3">
    <source>
        <dbReference type="SAM" id="Coils"/>
    </source>
</evidence>
<dbReference type="InterPro" id="IPR011006">
    <property type="entry name" value="CheY-like_superfamily"/>
</dbReference>
<dbReference type="InterPro" id="IPR001789">
    <property type="entry name" value="Sig_transdc_resp-reg_receiver"/>
</dbReference>
<dbReference type="Gene3D" id="3.40.50.2300">
    <property type="match status" value="1"/>
</dbReference>